<dbReference type="EMBL" id="JAHESE010000009">
    <property type="protein sequence ID" value="MBT1708864.1"/>
    <property type="molecule type" value="Genomic_DNA"/>
</dbReference>
<evidence type="ECO:0000313" key="2">
    <source>
        <dbReference type="EMBL" id="MBT1708864.1"/>
    </source>
</evidence>
<evidence type="ECO:0000259" key="1">
    <source>
        <dbReference type="Pfam" id="PF19780"/>
    </source>
</evidence>
<gene>
    <name evidence="2" type="ORF">KK062_11555</name>
</gene>
<dbReference type="InterPro" id="IPR046232">
    <property type="entry name" value="DUF6265"/>
</dbReference>
<sequence length="177" mass="20045">MNIQNYAFLRKDVFALMLAITLSACNRTRPAEPAAVPIETNTSDGRRLEEAAWLLGEWRNNTPRGVLYEAWRMKDDSTYTGRSCFVVGKDTVSAEVVNLEMRGGKLLYIPTVRDQNSGQPITFTETTVTEKEMIFENPAHDFPQRITYTQITQDSMVAVISGMQGEKSVQFPMKRVK</sequence>
<evidence type="ECO:0000313" key="3">
    <source>
        <dbReference type="Proteomes" id="UP001319080"/>
    </source>
</evidence>
<reference evidence="2 3" key="1">
    <citation type="submission" date="2021-05" db="EMBL/GenBank/DDBJ databases">
        <title>A Polyphasic approach of four new species of the genus Ohtaekwangia: Ohtaekwangia histidinii sp. nov., Ohtaekwangia cretensis sp. nov., Ohtaekwangia indiensis sp. nov., Ohtaekwangia reichenbachii sp. nov. from diverse environment.</title>
        <authorList>
            <person name="Octaviana S."/>
        </authorList>
    </citation>
    <scope>NUCLEOTIDE SEQUENCE [LARGE SCALE GENOMIC DNA]</scope>
    <source>
        <strain evidence="2 3">PWU5</strain>
    </source>
</reference>
<proteinExistence type="predicted"/>
<accession>A0AAP2DYN6</accession>
<comment type="caution">
    <text evidence="2">The sequence shown here is derived from an EMBL/GenBank/DDBJ whole genome shotgun (WGS) entry which is preliminary data.</text>
</comment>
<dbReference type="AlphaFoldDB" id="A0AAP2DYN6"/>
<dbReference type="Proteomes" id="UP001319080">
    <property type="component" value="Unassembled WGS sequence"/>
</dbReference>
<protein>
    <recommendedName>
        <fullName evidence="1">DUF6265 domain-containing protein</fullName>
    </recommendedName>
</protein>
<dbReference type="Pfam" id="PF19780">
    <property type="entry name" value="DUF6265"/>
    <property type="match status" value="1"/>
</dbReference>
<dbReference type="RefSeq" id="WP_254084453.1">
    <property type="nucleotide sequence ID" value="NZ_JAHESE010000009.1"/>
</dbReference>
<keyword evidence="3" id="KW-1185">Reference proteome</keyword>
<organism evidence="2 3">
    <name type="scientific">Dawidia cretensis</name>
    <dbReference type="NCBI Taxonomy" id="2782350"/>
    <lineage>
        <taxon>Bacteria</taxon>
        <taxon>Pseudomonadati</taxon>
        <taxon>Bacteroidota</taxon>
        <taxon>Cytophagia</taxon>
        <taxon>Cytophagales</taxon>
        <taxon>Chryseotaleaceae</taxon>
        <taxon>Dawidia</taxon>
    </lineage>
</organism>
<name>A0AAP2DYN6_9BACT</name>
<feature type="domain" description="DUF6265" evidence="1">
    <location>
        <begin position="52"/>
        <end position="161"/>
    </location>
</feature>